<dbReference type="AlphaFoldDB" id="A0A0J1AUS3"/>
<feature type="compositionally biased region" description="Basic and acidic residues" evidence="1">
    <location>
        <begin position="140"/>
        <end position="164"/>
    </location>
</feature>
<reference evidence="2 3" key="1">
    <citation type="submission" date="2015-03" db="EMBL/GenBank/DDBJ databases">
        <title>Genomics and transcriptomics of the oil-accumulating basidiomycete yeast T. oleaginosus allow insights into substrate utilization and the diverse evolutionary trajectories of mating systems in fungi.</title>
        <authorList>
            <consortium name="DOE Joint Genome Institute"/>
            <person name="Kourist R."/>
            <person name="Kracht O."/>
            <person name="Bracharz F."/>
            <person name="Lipzen A."/>
            <person name="Nolan M."/>
            <person name="Ohm R."/>
            <person name="Grigoriev I."/>
            <person name="Sun S."/>
            <person name="Heitman J."/>
            <person name="Bruck T."/>
            <person name="Nowrousian M."/>
        </authorList>
    </citation>
    <scope>NUCLEOTIDE SEQUENCE [LARGE SCALE GENOMIC DNA]</scope>
    <source>
        <strain evidence="2 3">IBC0246</strain>
    </source>
</reference>
<feature type="region of interest" description="Disordered" evidence="1">
    <location>
        <begin position="20"/>
        <end position="178"/>
    </location>
</feature>
<name>A0A0J1AUS3_9TREE</name>
<accession>A0A0J1AUS3</accession>
<dbReference type="EMBL" id="KQ087273">
    <property type="protein sequence ID" value="KLT39029.1"/>
    <property type="molecule type" value="Genomic_DNA"/>
</dbReference>
<organism evidence="2 3">
    <name type="scientific">Cutaneotrichosporon oleaginosum</name>
    <dbReference type="NCBI Taxonomy" id="879819"/>
    <lineage>
        <taxon>Eukaryota</taxon>
        <taxon>Fungi</taxon>
        <taxon>Dikarya</taxon>
        <taxon>Basidiomycota</taxon>
        <taxon>Agaricomycotina</taxon>
        <taxon>Tremellomycetes</taxon>
        <taxon>Trichosporonales</taxon>
        <taxon>Trichosporonaceae</taxon>
        <taxon>Cutaneotrichosporon</taxon>
    </lineage>
</organism>
<evidence type="ECO:0000313" key="3">
    <source>
        <dbReference type="Proteomes" id="UP000053611"/>
    </source>
</evidence>
<sequence length="295" mass="31213">MASRILLRGLHTTRAALDAAGASAGAEGAAKTSLGFTAQPKRTRTLPALQIPKSSYQNLPGAAGRERRAERATGPRTDAARTDRPRGDRAGASRGDRAGASRGDRPSVARADRAAPRADRAQQPRTNLSAVSSEFFEGAELARKFTRPDAPRRAAPRKPRESKGRGVPVAGDGSRAGEGRRTRFAAAAPVQMRLEPVARDTSAAALFGTAPLLARGARAREPAASVWAKGMERAEASRADMLRVAGEYALFTPPRPQGSGVKFTASTAEWALGMNHSISMRRRAAGIEVIRSYLG</sequence>
<gene>
    <name evidence="2" type="ORF">CC85DRAFT_331095</name>
</gene>
<evidence type="ECO:0000256" key="1">
    <source>
        <dbReference type="SAM" id="MobiDB-lite"/>
    </source>
</evidence>
<dbReference type="Proteomes" id="UP000053611">
    <property type="component" value="Unassembled WGS sequence"/>
</dbReference>
<evidence type="ECO:0000313" key="2">
    <source>
        <dbReference type="EMBL" id="KLT39029.1"/>
    </source>
</evidence>
<feature type="compositionally biased region" description="Low complexity" evidence="1">
    <location>
        <begin position="20"/>
        <end position="30"/>
    </location>
</feature>
<dbReference type="GeneID" id="28987608"/>
<dbReference type="RefSeq" id="XP_018275520.1">
    <property type="nucleotide sequence ID" value="XM_018427005.1"/>
</dbReference>
<feature type="compositionally biased region" description="Basic and acidic residues" evidence="1">
    <location>
        <begin position="64"/>
        <end position="122"/>
    </location>
</feature>
<proteinExistence type="predicted"/>
<protein>
    <submittedName>
        <fullName evidence="2">Uncharacterized protein</fullName>
    </submittedName>
</protein>
<keyword evidence="3" id="KW-1185">Reference proteome</keyword>